<dbReference type="Proteomes" id="UP001055072">
    <property type="component" value="Unassembled WGS sequence"/>
</dbReference>
<organism evidence="1 2">
    <name type="scientific">Irpex rosettiformis</name>
    <dbReference type="NCBI Taxonomy" id="378272"/>
    <lineage>
        <taxon>Eukaryota</taxon>
        <taxon>Fungi</taxon>
        <taxon>Dikarya</taxon>
        <taxon>Basidiomycota</taxon>
        <taxon>Agaricomycotina</taxon>
        <taxon>Agaricomycetes</taxon>
        <taxon>Polyporales</taxon>
        <taxon>Irpicaceae</taxon>
        <taxon>Irpex</taxon>
    </lineage>
</organism>
<name>A0ACB8U237_9APHY</name>
<reference evidence="1" key="1">
    <citation type="journal article" date="2021" name="Environ. Microbiol.">
        <title>Gene family expansions and transcriptome signatures uncover fungal adaptations to wood decay.</title>
        <authorList>
            <person name="Hage H."/>
            <person name="Miyauchi S."/>
            <person name="Viragh M."/>
            <person name="Drula E."/>
            <person name="Min B."/>
            <person name="Chaduli D."/>
            <person name="Navarro D."/>
            <person name="Favel A."/>
            <person name="Norest M."/>
            <person name="Lesage-Meessen L."/>
            <person name="Balint B."/>
            <person name="Merenyi Z."/>
            <person name="de Eugenio L."/>
            <person name="Morin E."/>
            <person name="Martinez A.T."/>
            <person name="Baldrian P."/>
            <person name="Stursova M."/>
            <person name="Martinez M.J."/>
            <person name="Novotny C."/>
            <person name="Magnuson J.K."/>
            <person name="Spatafora J.W."/>
            <person name="Maurice S."/>
            <person name="Pangilinan J."/>
            <person name="Andreopoulos W."/>
            <person name="LaButti K."/>
            <person name="Hundley H."/>
            <person name="Na H."/>
            <person name="Kuo A."/>
            <person name="Barry K."/>
            <person name="Lipzen A."/>
            <person name="Henrissat B."/>
            <person name="Riley R."/>
            <person name="Ahrendt S."/>
            <person name="Nagy L.G."/>
            <person name="Grigoriev I.V."/>
            <person name="Martin F."/>
            <person name="Rosso M.N."/>
        </authorList>
    </citation>
    <scope>NUCLEOTIDE SEQUENCE</scope>
    <source>
        <strain evidence="1">CBS 384.51</strain>
    </source>
</reference>
<proteinExistence type="predicted"/>
<evidence type="ECO:0000313" key="1">
    <source>
        <dbReference type="EMBL" id="KAI0088295.1"/>
    </source>
</evidence>
<comment type="caution">
    <text evidence="1">The sequence shown here is derived from an EMBL/GenBank/DDBJ whole genome shotgun (WGS) entry which is preliminary data.</text>
</comment>
<gene>
    <name evidence="1" type="ORF">BDY19DRAFT_190321</name>
</gene>
<sequence>MHIKPTNNKLVKPGIYEIQSGVTSLFLNSVDGSVYNGWCDDALTLGKYPNRRGKWEIAGVGGGFTIKQVSSGLFCALADGEQFVYQPVVLSSVPTIWTIEYIDEASETVRIMWSISDICWETVRSNEEPLAYRKVTMGKPVNGFEILKETFVWNLCPVGEPDVPEPNVPEPNATRQIKPGLYALQNKVSKTFVMMGPDEKTLGCWPENAFKDKNTKIWEVTALGDGYAIRLHGTNKYCTLEESIRGDSPINVSNFQAAWRIERNHSPVHGDDDYFQLFWSNTNLTWDLSWFGKADPGTLIKLQYQNRYQECRLFKFIS</sequence>
<dbReference type="EMBL" id="MU274914">
    <property type="protein sequence ID" value="KAI0088295.1"/>
    <property type="molecule type" value="Genomic_DNA"/>
</dbReference>
<keyword evidence="2" id="KW-1185">Reference proteome</keyword>
<accession>A0ACB8U237</accession>
<protein>
    <submittedName>
        <fullName evidence="1">Uncharacterized protein</fullName>
    </submittedName>
</protein>
<evidence type="ECO:0000313" key="2">
    <source>
        <dbReference type="Proteomes" id="UP001055072"/>
    </source>
</evidence>